<dbReference type="KEGG" id="csl:COCSUDRAFT_39562"/>
<protein>
    <submittedName>
        <fullName evidence="5">TPR-like protein</fullName>
    </submittedName>
</protein>
<feature type="compositionally biased region" description="Gly residues" evidence="4">
    <location>
        <begin position="48"/>
        <end position="65"/>
    </location>
</feature>
<dbReference type="eggNOG" id="KOG0548">
    <property type="taxonomic scope" value="Eukaryota"/>
</dbReference>
<keyword evidence="6" id="KW-1185">Reference proteome</keyword>
<feature type="compositionally biased region" description="Acidic residues" evidence="4">
    <location>
        <begin position="107"/>
        <end position="116"/>
    </location>
</feature>
<evidence type="ECO:0000313" key="5">
    <source>
        <dbReference type="EMBL" id="EIE26474.1"/>
    </source>
</evidence>
<dbReference type="SMART" id="SM00028">
    <property type="entry name" value="TPR"/>
    <property type="match status" value="2"/>
</dbReference>
<evidence type="ECO:0000256" key="2">
    <source>
        <dbReference type="ARBA" id="ARBA00022803"/>
    </source>
</evidence>
<sequence length="325" mass="35197">MGRGGKRGRGGGGGRGGRGEGGGFEDQYGDAGMSQDRDEHMGFSSRGGASGGRMGGGGDAGGGRHGSNVNFIRHVPKFLQGHMHLLGKPQDSTEEQLTAKKAAPDTWDSEEDDEAERQDALQRAVAQDPSLVQQYPELASHVAKNEAEAAKELGNKAFSEKRHAVHCRFADAVGHFSKCIGLDKINEIYYSNRAAALSALKRYSEALDDAKMVVRLKPKWAKGWARAGAAHLGLEEWAEAREAYEKGLELEPDDRTMQEARHRAHINERKAIEAHQHKFKRREGPGGLPHAGSKRTGPPEKKARSQAAAGVKNKSMLSFAGEDED</sequence>
<dbReference type="STRING" id="574566.I0Z755"/>
<dbReference type="InterPro" id="IPR011990">
    <property type="entry name" value="TPR-like_helical_dom_sf"/>
</dbReference>
<proteinExistence type="predicted"/>
<evidence type="ECO:0000256" key="3">
    <source>
        <dbReference type="PROSITE-ProRule" id="PRU00339"/>
    </source>
</evidence>
<feature type="region of interest" description="Disordered" evidence="4">
    <location>
        <begin position="89"/>
        <end position="118"/>
    </location>
</feature>
<reference evidence="5 6" key="1">
    <citation type="journal article" date="2012" name="Genome Biol.">
        <title>The genome of the polar eukaryotic microalga coccomyxa subellipsoidea reveals traits of cold adaptation.</title>
        <authorList>
            <person name="Blanc G."/>
            <person name="Agarkova I."/>
            <person name="Grimwood J."/>
            <person name="Kuo A."/>
            <person name="Brueggeman A."/>
            <person name="Dunigan D."/>
            <person name="Gurnon J."/>
            <person name="Ladunga I."/>
            <person name="Lindquist E."/>
            <person name="Lucas S."/>
            <person name="Pangilinan J."/>
            <person name="Proschold T."/>
            <person name="Salamov A."/>
            <person name="Schmutz J."/>
            <person name="Weeks D."/>
            <person name="Yamada T."/>
            <person name="Claverie J.M."/>
            <person name="Grigoriev I."/>
            <person name="Van Etten J."/>
            <person name="Lomsadze A."/>
            <person name="Borodovsky M."/>
        </authorList>
    </citation>
    <scope>NUCLEOTIDE SEQUENCE [LARGE SCALE GENOMIC DNA]</scope>
    <source>
        <strain evidence="5 6">C-169</strain>
    </source>
</reference>
<organism evidence="5 6">
    <name type="scientific">Coccomyxa subellipsoidea (strain C-169)</name>
    <name type="common">Green microalga</name>
    <dbReference type="NCBI Taxonomy" id="574566"/>
    <lineage>
        <taxon>Eukaryota</taxon>
        <taxon>Viridiplantae</taxon>
        <taxon>Chlorophyta</taxon>
        <taxon>core chlorophytes</taxon>
        <taxon>Trebouxiophyceae</taxon>
        <taxon>Trebouxiophyceae incertae sedis</taxon>
        <taxon>Coccomyxaceae</taxon>
        <taxon>Coccomyxa</taxon>
        <taxon>Coccomyxa subellipsoidea</taxon>
    </lineage>
</organism>
<dbReference type="InterPro" id="IPR013105">
    <property type="entry name" value="TPR_2"/>
</dbReference>
<dbReference type="GO" id="GO:0051879">
    <property type="term" value="F:Hsp90 protein binding"/>
    <property type="evidence" value="ECO:0007669"/>
    <property type="project" value="TreeGrafter"/>
</dbReference>
<gene>
    <name evidence="5" type="ORF">COCSUDRAFT_39562</name>
</gene>
<evidence type="ECO:0000313" key="6">
    <source>
        <dbReference type="Proteomes" id="UP000007264"/>
    </source>
</evidence>
<dbReference type="EMBL" id="AGSI01000002">
    <property type="protein sequence ID" value="EIE26474.1"/>
    <property type="molecule type" value="Genomic_DNA"/>
</dbReference>
<name>I0Z755_COCSC</name>
<feature type="region of interest" description="Disordered" evidence="4">
    <location>
        <begin position="1"/>
        <end position="69"/>
    </location>
</feature>
<dbReference type="GeneID" id="17044484"/>
<feature type="repeat" description="TPR" evidence="3">
    <location>
        <begin position="221"/>
        <end position="254"/>
    </location>
</feature>
<comment type="caution">
    <text evidence="5">The sequence shown here is derived from an EMBL/GenBank/DDBJ whole genome shotgun (WGS) entry which is preliminary data.</text>
</comment>
<evidence type="ECO:0000256" key="1">
    <source>
        <dbReference type="ARBA" id="ARBA00022737"/>
    </source>
</evidence>
<dbReference type="PANTHER" id="PTHR22904:SF533">
    <property type="entry name" value="HSP70-HSP90 ORGANIZING PROTEIN 3"/>
    <property type="match status" value="1"/>
</dbReference>
<dbReference type="AlphaFoldDB" id="I0Z755"/>
<dbReference type="SUPFAM" id="SSF48452">
    <property type="entry name" value="TPR-like"/>
    <property type="match status" value="1"/>
</dbReference>
<feature type="compositionally biased region" description="Gly residues" evidence="4">
    <location>
        <begin position="10"/>
        <end position="24"/>
    </location>
</feature>
<dbReference type="PANTHER" id="PTHR22904">
    <property type="entry name" value="TPR REPEAT CONTAINING PROTEIN"/>
    <property type="match status" value="1"/>
</dbReference>
<dbReference type="Gene3D" id="1.25.40.10">
    <property type="entry name" value="Tetratricopeptide repeat domain"/>
    <property type="match status" value="1"/>
</dbReference>
<dbReference type="Pfam" id="PF07719">
    <property type="entry name" value="TPR_2"/>
    <property type="match status" value="1"/>
</dbReference>
<dbReference type="OrthoDB" id="2423701at2759"/>
<keyword evidence="2 3" id="KW-0802">TPR repeat</keyword>
<keyword evidence="1" id="KW-0677">Repeat</keyword>
<dbReference type="PROSITE" id="PS50005">
    <property type="entry name" value="TPR"/>
    <property type="match status" value="1"/>
</dbReference>
<dbReference type="RefSeq" id="XP_005651018.1">
    <property type="nucleotide sequence ID" value="XM_005650961.1"/>
</dbReference>
<evidence type="ECO:0000256" key="4">
    <source>
        <dbReference type="SAM" id="MobiDB-lite"/>
    </source>
</evidence>
<accession>I0Z755</accession>
<feature type="compositionally biased region" description="Basic and acidic residues" evidence="4">
    <location>
        <begin position="267"/>
        <end position="276"/>
    </location>
</feature>
<feature type="region of interest" description="Disordered" evidence="4">
    <location>
        <begin position="267"/>
        <end position="325"/>
    </location>
</feature>
<dbReference type="Proteomes" id="UP000007264">
    <property type="component" value="Unassembled WGS sequence"/>
</dbReference>
<dbReference type="InterPro" id="IPR019734">
    <property type="entry name" value="TPR_rpt"/>
</dbReference>